<sequence length="236" mass="24480">MRTLLAALALSLVSIPAVHAAPAGQITHLSGTLSAKRVDGTSKLLSVKSEVLEGDTLSTEAETYARIKFVDGGEVVLRPGTQLKIENYAYNAAKPENDNIVMNMFKGGLRAVTGLLGKRSREKVSFQTETATIGIRGTHFGALLCQNDCGGVPTTGGKPPPNGLHVDVTNGSISMSNRAGTVQINAGQFGFVANPNAPPTIVPPQQGIQVTMPSSIAQNKGGGKGIGKGDDAECKM</sequence>
<gene>
    <name evidence="4" type="ORF">SUTH_03451</name>
    <name evidence="5" type="ORF">SUTH_03454</name>
</gene>
<dbReference type="Pfam" id="PF04773">
    <property type="entry name" value="FecR"/>
    <property type="match status" value="1"/>
</dbReference>
<evidence type="ECO:0000256" key="1">
    <source>
        <dbReference type="SAM" id="MobiDB-lite"/>
    </source>
</evidence>
<evidence type="ECO:0000256" key="2">
    <source>
        <dbReference type="SAM" id="SignalP"/>
    </source>
</evidence>
<feature type="region of interest" description="Disordered" evidence="1">
    <location>
        <begin position="215"/>
        <end position="236"/>
    </location>
</feature>
<dbReference type="AlphaFoldDB" id="W0SK40"/>
<reference evidence="4 6" key="1">
    <citation type="journal article" date="2014" name="Syst. Appl. Microbiol.">
        <title>Complete genomes of freshwater sulfur oxidizers Sulfuricella denitrificans skB26 and Sulfuritalea hydrogenivorans sk43H: genetic insights into the sulfur oxidation pathway of betaproteobacteria.</title>
        <authorList>
            <person name="Watanabe T."/>
            <person name="Kojima H."/>
            <person name="Fukui M."/>
        </authorList>
    </citation>
    <scope>NUCLEOTIDE SEQUENCE [LARGE SCALE GENOMIC DNA]</scope>
    <source>
        <strain evidence="4">DSM22779</strain>
    </source>
</reference>
<dbReference type="EMBL" id="AP012547">
    <property type="protein sequence ID" value="BAO31221.1"/>
    <property type="molecule type" value="Genomic_DNA"/>
</dbReference>
<dbReference type="PANTHER" id="PTHR38731">
    <property type="entry name" value="LIPL45-RELATED LIPOPROTEIN-RELATED"/>
    <property type="match status" value="1"/>
</dbReference>
<dbReference type="Proteomes" id="UP000031637">
    <property type="component" value="Chromosome"/>
</dbReference>
<keyword evidence="2" id="KW-0732">Signal</keyword>
<feature type="compositionally biased region" description="Basic and acidic residues" evidence="1">
    <location>
        <begin position="227"/>
        <end position="236"/>
    </location>
</feature>
<evidence type="ECO:0000313" key="5">
    <source>
        <dbReference type="EMBL" id="BAO31224.1"/>
    </source>
</evidence>
<protein>
    <recommendedName>
        <fullName evidence="3">FecR protein domain-containing protein</fullName>
    </recommendedName>
</protein>
<dbReference type="EMBL" id="AP012547">
    <property type="protein sequence ID" value="BAO31224.1"/>
    <property type="molecule type" value="Genomic_DNA"/>
</dbReference>
<evidence type="ECO:0000313" key="6">
    <source>
        <dbReference type="Proteomes" id="UP000031637"/>
    </source>
</evidence>
<dbReference type="STRING" id="1223802.SUTH_03451"/>
<name>W0SK40_9PROT</name>
<accession>W0SK40</accession>
<feature type="chain" id="PRO_5010849295" description="FecR protein domain-containing protein" evidence="2">
    <location>
        <begin position="21"/>
        <end position="236"/>
    </location>
</feature>
<proteinExistence type="predicted"/>
<keyword evidence="6" id="KW-1185">Reference proteome</keyword>
<evidence type="ECO:0000259" key="3">
    <source>
        <dbReference type="Pfam" id="PF04773"/>
    </source>
</evidence>
<dbReference type="PANTHER" id="PTHR38731:SF1">
    <property type="entry name" value="FECR PROTEIN DOMAIN-CONTAINING PROTEIN"/>
    <property type="match status" value="1"/>
</dbReference>
<organism evidence="4 6">
    <name type="scientific">Sulfuritalea hydrogenivorans sk43H</name>
    <dbReference type="NCBI Taxonomy" id="1223802"/>
    <lineage>
        <taxon>Bacteria</taxon>
        <taxon>Pseudomonadati</taxon>
        <taxon>Pseudomonadota</taxon>
        <taxon>Betaproteobacteria</taxon>
        <taxon>Nitrosomonadales</taxon>
        <taxon>Sterolibacteriaceae</taxon>
        <taxon>Sulfuritalea</taxon>
    </lineage>
</organism>
<dbReference type="HOGENOM" id="CLU_085701_0_0_4"/>
<dbReference type="KEGG" id="shd:SUTH_03454"/>
<dbReference type="KEGG" id="shd:SUTH_03451"/>
<feature type="signal peptide" evidence="2">
    <location>
        <begin position="1"/>
        <end position="20"/>
    </location>
</feature>
<dbReference type="InterPro" id="IPR006860">
    <property type="entry name" value="FecR"/>
</dbReference>
<feature type="domain" description="FecR protein" evidence="3">
    <location>
        <begin position="55"/>
        <end position="142"/>
    </location>
</feature>
<evidence type="ECO:0000313" key="4">
    <source>
        <dbReference type="EMBL" id="BAO31221.1"/>
    </source>
</evidence>